<dbReference type="Proteomes" id="UP000193560">
    <property type="component" value="Unassembled WGS sequence"/>
</dbReference>
<protein>
    <submittedName>
        <fullName evidence="2">Uncharacterized protein</fullName>
    </submittedName>
</protein>
<feature type="compositionally biased region" description="Low complexity" evidence="1">
    <location>
        <begin position="213"/>
        <end position="230"/>
    </location>
</feature>
<feature type="compositionally biased region" description="Basic and acidic residues" evidence="1">
    <location>
        <begin position="1"/>
        <end position="43"/>
    </location>
</feature>
<dbReference type="OrthoDB" id="5600582at2759"/>
<dbReference type="AlphaFoldDB" id="A0A1X2IAW8"/>
<evidence type="ECO:0000313" key="2">
    <source>
        <dbReference type="EMBL" id="ORZ13077.1"/>
    </source>
</evidence>
<keyword evidence="3" id="KW-1185">Reference proteome</keyword>
<sequence>MDRYSRGYDERYRGYYDRPRSDTYRPSENYRSDRDYNRDERPSRMYPSNRYSSRSPSRTPVGGGNSSTSGNINNNGNGNDGRYVYPDSRDSRGYYSSRGGASSPRPLSRSRSPPRRFSYNNYYGPPSSRNSYSSYSSRRSPSPGDYRRDSYDQRSPYAGSGGAYSHYSSSSYYHPHHPHHHRGGPYSHHSPYRRTYGGGGSSYVPSAPPSSSHPPSSSSSSSPTSSSGPGQYPIADRGVRTSLDSDEPLPYRNNSGNNNAFMNRPSIASSSAPAISSGAPPTAPSQQQQHQPALVMPSPSSTSQGSGYFSYHPAPPPPPSSSSTSASLSSSSYIPQGPSRYMHGSRPNTPSTHPHFNSQQPPAHHGSYSHHYQSPHHMGPSSSTLPPLRERPIWAAEQEKEMERYQSEDRKLMEDEIKCLAAVRKGRFDLELGNWETSKLEHQLDLVQKQWKETGMEEIVQAELSARLPGGPPIGLGHQNQKVVHI</sequence>
<feature type="compositionally biased region" description="Polar residues" evidence="1">
    <location>
        <begin position="252"/>
        <end position="261"/>
    </location>
</feature>
<feature type="compositionally biased region" description="Low complexity" evidence="1">
    <location>
        <begin position="44"/>
        <end position="58"/>
    </location>
</feature>
<organism evidence="2 3">
    <name type="scientific">Absidia repens</name>
    <dbReference type="NCBI Taxonomy" id="90262"/>
    <lineage>
        <taxon>Eukaryota</taxon>
        <taxon>Fungi</taxon>
        <taxon>Fungi incertae sedis</taxon>
        <taxon>Mucoromycota</taxon>
        <taxon>Mucoromycotina</taxon>
        <taxon>Mucoromycetes</taxon>
        <taxon>Mucorales</taxon>
        <taxon>Cunninghamellaceae</taxon>
        <taxon>Absidia</taxon>
    </lineage>
</organism>
<feature type="compositionally biased region" description="Low complexity" evidence="1">
    <location>
        <begin position="321"/>
        <end position="332"/>
    </location>
</feature>
<feature type="compositionally biased region" description="Polar residues" evidence="1">
    <location>
        <begin position="346"/>
        <end position="361"/>
    </location>
</feature>
<dbReference type="STRING" id="90262.A0A1X2IAW8"/>
<feature type="compositionally biased region" description="Polar residues" evidence="1">
    <location>
        <begin position="298"/>
        <end position="307"/>
    </location>
</feature>
<gene>
    <name evidence="2" type="ORF">BCR42DRAFT_483408</name>
</gene>
<feature type="compositionally biased region" description="Low complexity" evidence="1">
    <location>
        <begin position="93"/>
        <end position="144"/>
    </location>
</feature>
<evidence type="ECO:0000256" key="1">
    <source>
        <dbReference type="SAM" id="MobiDB-lite"/>
    </source>
</evidence>
<feature type="compositionally biased region" description="Low complexity" evidence="1">
    <location>
        <begin position="66"/>
        <end position="81"/>
    </location>
</feature>
<comment type="caution">
    <text evidence="2">The sequence shown here is derived from an EMBL/GenBank/DDBJ whole genome shotgun (WGS) entry which is preliminary data.</text>
</comment>
<dbReference type="EMBL" id="MCGE01000017">
    <property type="protein sequence ID" value="ORZ13077.1"/>
    <property type="molecule type" value="Genomic_DNA"/>
</dbReference>
<evidence type="ECO:0000313" key="3">
    <source>
        <dbReference type="Proteomes" id="UP000193560"/>
    </source>
</evidence>
<reference evidence="2 3" key="1">
    <citation type="submission" date="2016-07" db="EMBL/GenBank/DDBJ databases">
        <title>Pervasive Adenine N6-methylation of Active Genes in Fungi.</title>
        <authorList>
            <consortium name="DOE Joint Genome Institute"/>
            <person name="Mondo S.J."/>
            <person name="Dannebaum R.O."/>
            <person name="Kuo R.C."/>
            <person name="Labutti K."/>
            <person name="Haridas S."/>
            <person name="Kuo A."/>
            <person name="Salamov A."/>
            <person name="Ahrendt S.R."/>
            <person name="Lipzen A."/>
            <person name="Sullivan W."/>
            <person name="Andreopoulos W.B."/>
            <person name="Clum A."/>
            <person name="Lindquist E."/>
            <person name="Daum C."/>
            <person name="Ramamoorthy G.K."/>
            <person name="Gryganskyi A."/>
            <person name="Culley D."/>
            <person name="Magnuson J.K."/>
            <person name="James T.Y."/>
            <person name="O'Malley M.A."/>
            <person name="Stajich J.E."/>
            <person name="Spatafora J.W."/>
            <person name="Visel A."/>
            <person name="Grigoriev I.V."/>
        </authorList>
    </citation>
    <scope>NUCLEOTIDE SEQUENCE [LARGE SCALE GENOMIC DNA]</scope>
    <source>
        <strain evidence="2 3">NRRL 1336</strain>
    </source>
</reference>
<feature type="region of interest" description="Disordered" evidence="1">
    <location>
        <begin position="1"/>
        <end position="387"/>
    </location>
</feature>
<feature type="compositionally biased region" description="Low complexity" evidence="1">
    <location>
        <begin position="154"/>
        <end position="173"/>
    </location>
</feature>
<name>A0A1X2IAW8_9FUNG</name>
<accession>A0A1X2IAW8</accession>
<feature type="compositionally biased region" description="Low complexity" evidence="1">
    <location>
        <begin position="265"/>
        <end position="280"/>
    </location>
</feature>
<proteinExistence type="predicted"/>
<feature type="compositionally biased region" description="Basic residues" evidence="1">
    <location>
        <begin position="174"/>
        <end position="183"/>
    </location>
</feature>